<accession>A0A0J8RTQ5</accession>
<reference evidence="3" key="1">
    <citation type="journal article" date="2010" name="Genome Res.">
        <title>Population genomic sequencing of Coccidioides fungi reveals recent hybridization and transposon control.</title>
        <authorList>
            <person name="Neafsey D.E."/>
            <person name="Barker B.M."/>
            <person name="Sharpton T.J."/>
            <person name="Stajich J.E."/>
            <person name="Park D.J."/>
            <person name="Whiston E."/>
            <person name="Hung C.-Y."/>
            <person name="McMahan C."/>
            <person name="White J."/>
            <person name="Sykes S."/>
            <person name="Heiman D."/>
            <person name="Young S."/>
            <person name="Zeng Q."/>
            <person name="Abouelleil A."/>
            <person name="Aftuck L."/>
            <person name="Bessette D."/>
            <person name="Brown A."/>
            <person name="FitzGerald M."/>
            <person name="Lui A."/>
            <person name="Macdonald J.P."/>
            <person name="Priest M."/>
            <person name="Orbach M.J."/>
            <person name="Galgiani J.N."/>
            <person name="Kirkland T.N."/>
            <person name="Cole G.T."/>
            <person name="Birren B.W."/>
            <person name="Henn M.R."/>
            <person name="Taylor J.W."/>
            <person name="Rounsley S.D."/>
        </authorList>
    </citation>
    <scope>NUCLEOTIDE SEQUENCE [LARGE SCALE GENOMIC DNA]</scope>
    <source>
        <strain evidence="3">H538.4</strain>
    </source>
</reference>
<proteinExistence type="predicted"/>
<evidence type="ECO:0000313" key="2">
    <source>
        <dbReference type="EMBL" id="KMU88142.1"/>
    </source>
</evidence>
<dbReference type="AlphaFoldDB" id="A0A0J8RTQ5"/>
<evidence type="ECO:0000256" key="1">
    <source>
        <dbReference type="SAM" id="MobiDB-lite"/>
    </source>
</evidence>
<feature type="compositionally biased region" description="Basic and acidic residues" evidence="1">
    <location>
        <begin position="75"/>
        <end position="102"/>
    </location>
</feature>
<feature type="region of interest" description="Disordered" evidence="1">
    <location>
        <begin position="34"/>
        <end position="122"/>
    </location>
</feature>
<dbReference type="EMBL" id="DS017002">
    <property type="protein sequence ID" value="KMU88142.1"/>
    <property type="molecule type" value="Genomic_DNA"/>
</dbReference>
<dbReference type="Proteomes" id="UP000054563">
    <property type="component" value="Unassembled WGS sequence"/>
</dbReference>
<sequence>MFPTLFPCPTKYIKLPTTGTKFSGRYSRERNHIVTTLPTPPPDEGAGQEVCQGGAFGEDEEGGGERGEWTGGEGQKGRLRDVGEEEHGCGYDDGEGESRGEGGEEWAPEASLKVSMAAGMDG</sequence>
<gene>
    <name evidence="2" type="ORF">CIHG_05910</name>
</gene>
<evidence type="ECO:0000313" key="3">
    <source>
        <dbReference type="Proteomes" id="UP000054563"/>
    </source>
</evidence>
<dbReference type="VEuPathDB" id="FungiDB:CIHG_05910"/>
<name>A0A0J8RTQ5_COCIT</name>
<protein>
    <submittedName>
        <fullName evidence="2">Uncharacterized protein</fullName>
    </submittedName>
</protein>
<organism evidence="2 3">
    <name type="scientific">Coccidioides immitis H538.4</name>
    <dbReference type="NCBI Taxonomy" id="396776"/>
    <lineage>
        <taxon>Eukaryota</taxon>
        <taxon>Fungi</taxon>
        <taxon>Dikarya</taxon>
        <taxon>Ascomycota</taxon>
        <taxon>Pezizomycotina</taxon>
        <taxon>Eurotiomycetes</taxon>
        <taxon>Eurotiomycetidae</taxon>
        <taxon>Onygenales</taxon>
        <taxon>Onygenaceae</taxon>
        <taxon>Coccidioides</taxon>
    </lineage>
</organism>